<feature type="compositionally biased region" description="Low complexity" evidence="1">
    <location>
        <begin position="151"/>
        <end position="163"/>
    </location>
</feature>
<organism evidence="2 3">
    <name type="scientific">Gordoniibacillus kamchatkensis</name>
    <dbReference type="NCBI Taxonomy" id="1590651"/>
    <lineage>
        <taxon>Bacteria</taxon>
        <taxon>Bacillati</taxon>
        <taxon>Bacillota</taxon>
        <taxon>Bacilli</taxon>
        <taxon>Bacillales</taxon>
        <taxon>Paenibacillaceae</taxon>
        <taxon>Gordoniibacillus</taxon>
    </lineage>
</organism>
<sequence length="173" mass="18485">MAVAVEGTAFVSLRAGSAAIGLGLAGGPCCRTGHALSLPRYLRRHKFCNARVTSDTVMQRELETMCARLCIEVDAAAGSIDVACGGLHATKANAFSRARRVRAKATTLAPLLPAANRPIAEHSSVMLDISRYFPKLTERRSLIWPIRARSRGSSGISTNNSGTAFRYSHNKSG</sequence>
<gene>
    <name evidence="2" type="ORF">SD70_26770</name>
</gene>
<evidence type="ECO:0000256" key="1">
    <source>
        <dbReference type="SAM" id="MobiDB-lite"/>
    </source>
</evidence>
<evidence type="ECO:0000313" key="2">
    <source>
        <dbReference type="EMBL" id="KIL38400.1"/>
    </source>
</evidence>
<evidence type="ECO:0000313" key="3">
    <source>
        <dbReference type="Proteomes" id="UP000031967"/>
    </source>
</evidence>
<dbReference type="Proteomes" id="UP000031967">
    <property type="component" value="Unassembled WGS sequence"/>
</dbReference>
<name>A0ABR5ABG2_9BACL</name>
<protein>
    <submittedName>
        <fullName evidence="2">Uncharacterized protein</fullName>
    </submittedName>
</protein>
<accession>A0ABR5ABG2</accession>
<dbReference type="EMBL" id="JXAK01000063">
    <property type="protein sequence ID" value="KIL38400.1"/>
    <property type="molecule type" value="Genomic_DNA"/>
</dbReference>
<reference evidence="2 3" key="1">
    <citation type="submission" date="2014-12" db="EMBL/GenBank/DDBJ databases">
        <title>Draft genome sequence of Paenibacillus kamchatkensis strain B-2647.</title>
        <authorList>
            <person name="Karlyshev A.V."/>
            <person name="Kudryashova E.B."/>
        </authorList>
    </citation>
    <scope>NUCLEOTIDE SEQUENCE [LARGE SCALE GENOMIC DNA]</scope>
    <source>
        <strain evidence="2 3">VKM B-2647</strain>
    </source>
</reference>
<feature type="region of interest" description="Disordered" evidence="1">
    <location>
        <begin position="151"/>
        <end position="173"/>
    </location>
</feature>
<keyword evidence="3" id="KW-1185">Reference proteome</keyword>
<proteinExistence type="predicted"/>
<comment type="caution">
    <text evidence="2">The sequence shown here is derived from an EMBL/GenBank/DDBJ whole genome shotgun (WGS) entry which is preliminary data.</text>
</comment>